<evidence type="ECO:0000313" key="1">
    <source>
        <dbReference type="EMBL" id="QHA00601.1"/>
    </source>
</evidence>
<reference evidence="1 2" key="1">
    <citation type="submission" date="2019-12" db="EMBL/GenBank/DDBJ databases">
        <title>Sequence classification of anaerobic respiratory reductive dehalogenases: First we see many, then we see few.</title>
        <authorList>
            <person name="Molenda O."/>
            <person name="Puentes Jacome L.A."/>
            <person name="Cao X."/>
            <person name="Nesbo C.L."/>
            <person name="Tang S."/>
            <person name="Morson N."/>
            <person name="Patron J."/>
            <person name="Lomheim L."/>
            <person name="Wishart D.S."/>
            <person name="Edwards E.A."/>
        </authorList>
    </citation>
    <scope>NUCLEOTIDE SEQUENCE [LARGE SCALE GENOMIC DNA]</scope>
    <source>
        <strain evidence="1 2">12DCA</strain>
    </source>
</reference>
<sequence>MSTNVYGGPGNKAYAVVGYLDALDPYTVLWEEYGWKFIEYPSGSKKKESVSARLSIYQDLR</sequence>
<dbReference type="EMBL" id="CP046996">
    <property type="protein sequence ID" value="QHA00601.1"/>
    <property type="molecule type" value="Genomic_DNA"/>
</dbReference>
<dbReference type="RefSeq" id="WP_019226117.1">
    <property type="nucleotide sequence ID" value="NZ_CP046996.1"/>
</dbReference>
<evidence type="ECO:0000313" key="2">
    <source>
        <dbReference type="Proteomes" id="UP000430508"/>
    </source>
</evidence>
<dbReference type="Proteomes" id="UP000430508">
    <property type="component" value="Chromosome"/>
</dbReference>
<accession>A0A857DIP9</accession>
<organism evidence="1 2">
    <name type="scientific">Dehalobacter restrictus</name>
    <dbReference type="NCBI Taxonomy" id="55583"/>
    <lineage>
        <taxon>Bacteria</taxon>
        <taxon>Bacillati</taxon>
        <taxon>Bacillota</taxon>
        <taxon>Clostridia</taxon>
        <taxon>Eubacteriales</taxon>
        <taxon>Desulfitobacteriaceae</taxon>
        <taxon>Dehalobacter</taxon>
    </lineage>
</organism>
<gene>
    <name evidence="1" type="ORF">GQ588_08135</name>
</gene>
<proteinExistence type="predicted"/>
<protein>
    <submittedName>
        <fullName evidence="1">Uncharacterized protein</fullName>
    </submittedName>
</protein>
<name>A0A857DIP9_9FIRM</name>
<dbReference type="AlphaFoldDB" id="A0A857DIP9"/>